<protein>
    <recommendedName>
        <fullName evidence="4">DUF2198 family protein</fullName>
    </recommendedName>
</protein>
<name>A0ABP3AWL3_9LIST</name>
<keyword evidence="1" id="KW-0472">Membrane</keyword>
<organism evidence="2 3">
    <name type="scientific">Listeria floridensis FSL S10-1187</name>
    <dbReference type="NCBI Taxonomy" id="1265817"/>
    <lineage>
        <taxon>Bacteria</taxon>
        <taxon>Bacillati</taxon>
        <taxon>Bacillota</taxon>
        <taxon>Bacilli</taxon>
        <taxon>Bacillales</taxon>
        <taxon>Listeriaceae</taxon>
        <taxon>Listeria</taxon>
    </lineage>
</organism>
<evidence type="ECO:0000313" key="3">
    <source>
        <dbReference type="Proteomes" id="UP000019249"/>
    </source>
</evidence>
<dbReference type="Proteomes" id="UP000019249">
    <property type="component" value="Unassembled WGS sequence"/>
</dbReference>
<feature type="transmembrane region" description="Helical" evidence="1">
    <location>
        <begin position="6"/>
        <end position="22"/>
    </location>
</feature>
<accession>A0ABP3AWL3</accession>
<feature type="transmembrane region" description="Helical" evidence="1">
    <location>
        <begin position="27"/>
        <end position="43"/>
    </location>
</feature>
<evidence type="ECO:0008006" key="4">
    <source>
        <dbReference type="Google" id="ProtNLM"/>
    </source>
</evidence>
<keyword evidence="3" id="KW-1185">Reference proteome</keyword>
<proteinExistence type="predicted"/>
<evidence type="ECO:0000313" key="2">
    <source>
        <dbReference type="EMBL" id="EUJ25590.1"/>
    </source>
</evidence>
<dbReference type="Pfam" id="PF09964">
    <property type="entry name" value="DUF2198"/>
    <property type="match status" value="1"/>
</dbReference>
<keyword evidence="1" id="KW-0812">Transmembrane</keyword>
<sequence length="82" mass="9270">MFDQILSAFFFPGLLVILFARITYNRYVALILMVILIAASVKLGYTSTIWLIIIDAISMTAGFAAATVMLRRLKAKEEHMDR</sequence>
<dbReference type="InterPro" id="IPR019242">
    <property type="entry name" value="DUF2198"/>
</dbReference>
<dbReference type="EMBL" id="AODF01000045">
    <property type="protein sequence ID" value="EUJ25590.1"/>
    <property type="molecule type" value="Genomic_DNA"/>
</dbReference>
<keyword evidence="1" id="KW-1133">Transmembrane helix</keyword>
<dbReference type="RefSeq" id="WP_036098502.1">
    <property type="nucleotide sequence ID" value="NZ_AODF01000045.1"/>
</dbReference>
<feature type="transmembrane region" description="Helical" evidence="1">
    <location>
        <begin position="49"/>
        <end position="70"/>
    </location>
</feature>
<reference evidence="2 3" key="1">
    <citation type="journal article" date="2014" name="Int. J. Syst. Evol. Microbiol.">
        <title>Listeria floridensis sp. nov., Listeria aquatica sp. nov., Listeria cornellensis sp. nov., Listeria riparia sp. nov. and Listeria grandensis sp. nov., from agricultural and natural environments.</title>
        <authorList>
            <person name="den Bakker H.C."/>
            <person name="Warchocki S."/>
            <person name="Wright E.M."/>
            <person name="Allred A.F."/>
            <person name="Ahlstrom C."/>
            <person name="Manuel C.S."/>
            <person name="Stasiewicz M.J."/>
            <person name="Burrell A."/>
            <person name="Roof S."/>
            <person name="Strawn L."/>
            <person name="Fortes E.D."/>
            <person name="Nightingale K.K."/>
            <person name="Kephart D."/>
            <person name="Wiedmann M."/>
        </authorList>
    </citation>
    <scope>NUCLEOTIDE SEQUENCE [LARGE SCALE GENOMIC DNA]</scope>
    <source>
        <strain evidence="2 3">FSL S10-1187</strain>
    </source>
</reference>
<gene>
    <name evidence="2" type="ORF">MFLO_15174</name>
</gene>
<comment type="caution">
    <text evidence="2">The sequence shown here is derived from an EMBL/GenBank/DDBJ whole genome shotgun (WGS) entry which is preliminary data.</text>
</comment>
<evidence type="ECO:0000256" key="1">
    <source>
        <dbReference type="SAM" id="Phobius"/>
    </source>
</evidence>